<accession>A0A8J4F3W3</accession>
<feature type="compositionally biased region" description="Polar residues" evidence="1">
    <location>
        <begin position="168"/>
        <end position="177"/>
    </location>
</feature>
<evidence type="ECO:0000313" key="3">
    <source>
        <dbReference type="Proteomes" id="UP000747399"/>
    </source>
</evidence>
<evidence type="ECO:0000313" key="2">
    <source>
        <dbReference type="EMBL" id="GIL59031.1"/>
    </source>
</evidence>
<dbReference type="EMBL" id="BNCO01000033">
    <property type="protein sequence ID" value="GIL59031.1"/>
    <property type="molecule type" value="Genomic_DNA"/>
</dbReference>
<protein>
    <submittedName>
        <fullName evidence="2">Uncharacterized protein</fullName>
    </submittedName>
</protein>
<dbReference type="AlphaFoldDB" id="A0A8J4F3W3"/>
<proteinExistence type="predicted"/>
<reference evidence="2" key="1">
    <citation type="journal article" date="2021" name="Proc. Natl. Acad. Sci. U.S.A.">
        <title>Three genomes in the algal genus Volvox reveal the fate of a haploid sex-determining region after a transition to homothallism.</title>
        <authorList>
            <person name="Yamamoto K."/>
            <person name="Hamaji T."/>
            <person name="Kawai-Toyooka H."/>
            <person name="Matsuzaki R."/>
            <person name="Takahashi F."/>
            <person name="Nishimura Y."/>
            <person name="Kawachi M."/>
            <person name="Noguchi H."/>
            <person name="Minakuchi Y."/>
            <person name="Umen J.G."/>
            <person name="Toyoda A."/>
            <person name="Nozaki H."/>
        </authorList>
    </citation>
    <scope>NUCLEOTIDE SEQUENCE</scope>
    <source>
        <strain evidence="2">NIES-3780</strain>
    </source>
</reference>
<keyword evidence="3" id="KW-1185">Reference proteome</keyword>
<name>A0A8J4F3W3_9CHLO</name>
<evidence type="ECO:0000256" key="1">
    <source>
        <dbReference type="SAM" id="MobiDB-lite"/>
    </source>
</evidence>
<gene>
    <name evidence="2" type="ORF">Vafri_14000</name>
</gene>
<comment type="caution">
    <text evidence="2">The sequence shown here is derived from an EMBL/GenBank/DDBJ whole genome shotgun (WGS) entry which is preliminary data.</text>
</comment>
<organism evidence="2 3">
    <name type="scientific">Volvox africanus</name>
    <dbReference type="NCBI Taxonomy" id="51714"/>
    <lineage>
        <taxon>Eukaryota</taxon>
        <taxon>Viridiplantae</taxon>
        <taxon>Chlorophyta</taxon>
        <taxon>core chlorophytes</taxon>
        <taxon>Chlorophyceae</taxon>
        <taxon>CS clade</taxon>
        <taxon>Chlamydomonadales</taxon>
        <taxon>Volvocaceae</taxon>
        <taxon>Volvox</taxon>
    </lineage>
</organism>
<dbReference type="Proteomes" id="UP000747399">
    <property type="component" value="Unassembled WGS sequence"/>
</dbReference>
<feature type="region of interest" description="Disordered" evidence="1">
    <location>
        <begin position="152"/>
        <end position="177"/>
    </location>
</feature>
<sequence length="177" mass="18300">MRCSTAARRGSESAQAPRWAVRSVKWRLSAGNSPLGSRQLAKQKLAATARYSSSSVENPGKAASTAPRSVGSGTGVLAVAAAAAAPAVAAVTVISPSVFAIVGFREDCGGGGFAGAGSPSSFCSCAILSQSTWIRRTGGWGWDRMEWSRAQVAEQDSDSGGRPHLSRRSQLLQDGRC</sequence>